<keyword evidence="1" id="KW-0812">Transmembrane</keyword>
<dbReference type="Proteomes" id="UP000638353">
    <property type="component" value="Unassembled WGS sequence"/>
</dbReference>
<dbReference type="InterPro" id="IPR051082">
    <property type="entry name" value="Pentapeptide-BTB/POZ_domain"/>
</dbReference>
<evidence type="ECO:0000313" key="2">
    <source>
        <dbReference type="EMBL" id="GHD13032.1"/>
    </source>
</evidence>
<reference evidence="2" key="1">
    <citation type="journal article" date="2014" name="Int. J. Syst. Evol. Microbiol.">
        <title>Complete genome sequence of Corynebacterium casei LMG S-19264T (=DSM 44701T), isolated from a smear-ripened cheese.</title>
        <authorList>
            <consortium name="US DOE Joint Genome Institute (JGI-PGF)"/>
            <person name="Walter F."/>
            <person name="Albersmeier A."/>
            <person name="Kalinowski J."/>
            <person name="Ruckert C."/>
        </authorList>
    </citation>
    <scope>NUCLEOTIDE SEQUENCE</scope>
    <source>
        <strain evidence="2">JCM 4637</strain>
    </source>
</reference>
<dbReference type="EMBL" id="BMVC01000018">
    <property type="protein sequence ID" value="GHD13032.1"/>
    <property type="molecule type" value="Genomic_DNA"/>
</dbReference>
<evidence type="ECO:0000313" key="3">
    <source>
        <dbReference type="Proteomes" id="UP000638353"/>
    </source>
</evidence>
<keyword evidence="1" id="KW-1133">Transmembrane helix</keyword>
<dbReference type="Pfam" id="PF00805">
    <property type="entry name" value="Pentapeptide"/>
    <property type="match status" value="4"/>
</dbReference>
<dbReference type="PANTHER" id="PTHR14136">
    <property type="entry name" value="BTB_POZ DOMAIN-CONTAINING PROTEIN KCTD9"/>
    <property type="match status" value="1"/>
</dbReference>
<keyword evidence="1" id="KW-0472">Membrane</keyword>
<dbReference type="AlphaFoldDB" id="A0A918X565"/>
<protein>
    <recommendedName>
        <fullName evidence="4">Pentapeptide repeat-containing protein</fullName>
    </recommendedName>
</protein>
<proteinExistence type="predicted"/>
<accession>A0A918X565</accession>
<comment type="caution">
    <text evidence="2">The sequence shown here is derived from an EMBL/GenBank/DDBJ whole genome shotgun (WGS) entry which is preliminary data.</text>
</comment>
<feature type="transmembrane region" description="Helical" evidence="1">
    <location>
        <begin position="40"/>
        <end position="61"/>
    </location>
</feature>
<evidence type="ECO:0000256" key="1">
    <source>
        <dbReference type="SAM" id="Phobius"/>
    </source>
</evidence>
<evidence type="ECO:0008006" key="4">
    <source>
        <dbReference type="Google" id="ProtNLM"/>
    </source>
</evidence>
<dbReference type="Gene3D" id="2.160.20.80">
    <property type="entry name" value="E3 ubiquitin-protein ligase SopA"/>
    <property type="match status" value="2"/>
</dbReference>
<reference evidence="2" key="2">
    <citation type="submission" date="2020-09" db="EMBL/GenBank/DDBJ databases">
        <authorList>
            <person name="Sun Q."/>
            <person name="Ohkuma M."/>
        </authorList>
    </citation>
    <scope>NUCLEOTIDE SEQUENCE</scope>
    <source>
        <strain evidence="2">JCM 4637</strain>
    </source>
</reference>
<sequence>MGALVLVLGFPWLVWKGPYLLDAKYLDPAELEKGSAALVTGLRTALVACIAAVGAAVALLYTARTYRLTRRGQITERFTKALERLGSTQRYVRIGGILALEQIVKDAPEQAATDAARVLGHFLRDRAPKAALLAEGRDPEVPLPQVLGADVQAALTALTRRESRTHVDPREVLDLSGLHLAGAHLREADLTGAELFATTLTGADLSGATLTQARLTDATLTGADLSEATLTRAHLSGATLTDARLADATLTGTDLFGATLAGAILPRATLTGADLLGANLSGANLSGATLTDARLTDATLTGADLSEATLTGANLSATKLTDARLLGTTLTGADLSGATLTGANLCRADLSGVRGLTRAALADVRINEGTVLPGEGGVRAGQRP</sequence>
<gene>
    <name evidence="2" type="ORF">GCM10010334_70780</name>
</gene>
<dbReference type="PANTHER" id="PTHR14136:SF17">
    <property type="entry name" value="BTB_POZ DOMAIN-CONTAINING PROTEIN KCTD9"/>
    <property type="match status" value="1"/>
</dbReference>
<name>A0A918X565_9ACTN</name>
<dbReference type="SUPFAM" id="SSF141571">
    <property type="entry name" value="Pentapeptide repeat-like"/>
    <property type="match status" value="1"/>
</dbReference>
<dbReference type="RefSeq" id="WP_189827022.1">
    <property type="nucleotide sequence ID" value="NZ_BMVC01000018.1"/>
</dbReference>
<organism evidence="2 3">
    <name type="scientific">Streptomyces finlayi</name>
    <dbReference type="NCBI Taxonomy" id="67296"/>
    <lineage>
        <taxon>Bacteria</taxon>
        <taxon>Bacillati</taxon>
        <taxon>Actinomycetota</taxon>
        <taxon>Actinomycetes</taxon>
        <taxon>Kitasatosporales</taxon>
        <taxon>Streptomycetaceae</taxon>
        <taxon>Streptomyces</taxon>
    </lineage>
</organism>
<dbReference type="InterPro" id="IPR001646">
    <property type="entry name" value="5peptide_repeat"/>
</dbReference>